<keyword evidence="2" id="KW-1185">Reference proteome</keyword>
<dbReference type="Proteomes" id="UP000297890">
    <property type="component" value="Unassembled WGS sequence"/>
</dbReference>
<comment type="caution">
    <text evidence="1">The sequence shown here is derived from an EMBL/GenBank/DDBJ whole genome shotgun (WGS) entry which is preliminary data.</text>
</comment>
<proteinExistence type="predicted"/>
<protein>
    <recommendedName>
        <fullName evidence="3">RidA family protein</fullName>
    </recommendedName>
</protein>
<dbReference type="PANTHER" id="PTHR43857:SF1">
    <property type="entry name" value="YJGH FAMILY PROTEIN"/>
    <property type="match status" value="1"/>
</dbReference>
<organism evidence="1 2">
    <name type="scientific">Candidatus Macondimonas diazotrophica</name>
    <dbReference type="NCBI Taxonomy" id="2305248"/>
    <lineage>
        <taxon>Bacteria</taxon>
        <taxon>Pseudomonadati</taxon>
        <taxon>Pseudomonadota</taxon>
        <taxon>Gammaproteobacteria</taxon>
        <taxon>Chromatiales</taxon>
        <taxon>Ectothiorhodospiraceae</taxon>
        <taxon>Candidatus Macondimonas</taxon>
    </lineage>
</organism>
<accession>A0A4Z0F974</accession>
<gene>
    <name evidence="1" type="ORF">E4680_10505</name>
</gene>
<reference evidence="1 2" key="1">
    <citation type="journal article" date="2019" name="ISME J.">
        <title>Candidatus Macondimonas diazotrophica, a novel gammaproteobacterial genus dominating crude-oil-contaminated coastal sediments.</title>
        <authorList>
            <person name="Karthikeyan S."/>
            <person name="Konstantinidis K."/>
        </authorList>
    </citation>
    <scope>NUCLEOTIDE SEQUENCE [LARGE SCALE GENOMIC DNA]</scope>
    <source>
        <strain evidence="1 2">KTK01</strain>
    </source>
</reference>
<evidence type="ECO:0008006" key="3">
    <source>
        <dbReference type="Google" id="ProtNLM"/>
    </source>
</evidence>
<evidence type="ECO:0000313" key="1">
    <source>
        <dbReference type="EMBL" id="TFZ81891.1"/>
    </source>
</evidence>
<dbReference type="EMBL" id="SRIO01000014">
    <property type="protein sequence ID" value="TFZ81891.1"/>
    <property type="molecule type" value="Genomic_DNA"/>
</dbReference>
<sequence>MTKRDLFLPGSGEFCRDIGACDATVVGEKLFISGQGGVDWTDNMTLLPTFEAQTRKTWVNIKTALDAAGYESEHIVQILMMIVHADDSEGTFSEKTMKIFEIKNEILPDSTPTGTTIGVSDLALPDLQVEIQVVAMK</sequence>
<dbReference type="RefSeq" id="WP_135282369.1">
    <property type="nucleotide sequence ID" value="NZ_SRIO01000014.1"/>
</dbReference>
<evidence type="ECO:0000313" key="2">
    <source>
        <dbReference type="Proteomes" id="UP000297890"/>
    </source>
</evidence>
<dbReference type="SUPFAM" id="SSF55298">
    <property type="entry name" value="YjgF-like"/>
    <property type="match status" value="1"/>
</dbReference>
<dbReference type="Pfam" id="PF01042">
    <property type="entry name" value="Ribonuc_L-PSP"/>
    <property type="match status" value="1"/>
</dbReference>
<dbReference type="InterPro" id="IPR035959">
    <property type="entry name" value="RutC-like_sf"/>
</dbReference>
<dbReference type="InterPro" id="IPR006175">
    <property type="entry name" value="YjgF/YER057c/UK114"/>
</dbReference>
<dbReference type="Gene3D" id="3.30.1330.40">
    <property type="entry name" value="RutC-like"/>
    <property type="match status" value="1"/>
</dbReference>
<name>A0A4Z0F974_9GAMM</name>
<dbReference type="OrthoDB" id="9809792at2"/>
<dbReference type="AlphaFoldDB" id="A0A4Z0F974"/>
<dbReference type="PANTHER" id="PTHR43857">
    <property type="entry name" value="BLR7761 PROTEIN"/>
    <property type="match status" value="1"/>
</dbReference>